<keyword evidence="2" id="KW-1185">Reference proteome</keyword>
<dbReference type="EMBL" id="NGFN01000357">
    <property type="protein sequence ID" value="OUC93633.1"/>
    <property type="molecule type" value="Genomic_DNA"/>
</dbReference>
<name>A0A243RFV7_9ACTN</name>
<dbReference type="AlphaFoldDB" id="A0A243RFV7"/>
<evidence type="ECO:0000313" key="1">
    <source>
        <dbReference type="EMBL" id="OUC93633.1"/>
    </source>
</evidence>
<dbReference type="Proteomes" id="UP000195105">
    <property type="component" value="Unassembled WGS sequence"/>
</dbReference>
<accession>A0A243RFV7</accession>
<reference evidence="1 2" key="1">
    <citation type="submission" date="2017-05" db="EMBL/GenBank/DDBJ databases">
        <title>Biotechnological potential of actinobacteria isolated from South African environments.</title>
        <authorList>
            <person name="Le Roes-Hill M."/>
            <person name="Prins A."/>
            <person name="Durrell K.A."/>
        </authorList>
    </citation>
    <scope>NUCLEOTIDE SEQUENCE [LARGE SCALE GENOMIC DNA]</scope>
    <source>
        <strain evidence="1 2">HMC13</strain>
    </source>
</reference>
<organism evidence="1 2">
    <name type="scientific">Streptomyces swartbergensis</name>
    <dbReference type="NCBI Taxonomy" id="487165"/>
    <lineage>
        <taxon>Bacteria</taxon>
        <taxon>Bacillati</taxon>
        <taxon>Actinomycetota</taxon>
        <taxon>Actinomycetes</taxon>
        <taxon>Kitasatosporales</taxon>
        <taxon>Streptomycetaceae</taxon>
        <taxon>Streptomyces</taxon>
    </lineage>
</organism>
<comment type="caution">
    <text evidence="1">The sequence shown here is derived from an EMBL/GenBank/DDBJ whole genome shotgun (WGS) entry which is preliminary data.</text>
</comment>
<proteinExistence type="predicted"/>
<sequence>MRTCTVSHVGRRAAGHSTAVSPTISTTMVGHTGKPTISVDLMSKAVAMIRAPATTPRAETVLMDIAVGPAPRRRDRPNG</sequence>
<evidence type="ECO:0000313" key="2">
    <source>
        <dbReference type="Proteomes" id="UP000195105"/>
    </source>
</evidence>
<protein>
    <submittedName>
        <fullName evidence="1">Uncharacterized protein</fullName>
    </submittedName>
</protein>
<gene>
    <name evidence="1" type="ORF">CA983_36130</name>
</gene>